<evidence type="ECO:0000256" key="5">
    <source>
        <dbReference type="PIRSR" id="PIRSR604241-50"/>
    </source>
</evidence>
<dbReference type="SUPFAM" id="SSF54236">
    <property type="entry name" value="Ubiquitin-like"/>
    <property type="match status" value="1"/>
</dbReference>
<evidence type="ECO:0000256" key="4">
    <source>
        <dbReference type="ARBA" id="ARBA00023288"/>
    </source>
</evidence>
<evidence type="ECO:0000256" key="1">
    <source>
        <dbReference type="ARBA" id="ARBA00004370"/>
    </source>
</evidence>
<keyword evidence="3" id="KW-0472">Membrane</keyword>
<dbReference type="InterPro" id="IPR004241">
    <property type="entry name" value="Atg8-like"/>
</dbReference>
<evidence type="ECO:0000313" key="8">
    <source>
        <dbReference type="Proteomes" id="UP000499080"/>
    </source>
</evidence>
<gene>
    <name evidence="7" type="primary">ATG8</name>
    <name evidence="7" type="ORF">AVEN_91301_1</name>
</gene>
<dbReference type="EMBL" id="BGPR01000680">
    <property type="protein sequence ID" value="GBM31309.1"/>
    <property type="molecule type" value="Genomic_DNA"/>
</dbReference>
<name>A0A4Y2ESM6_ARAVE</name>
<accession>A0A4Y2ESM6</accession>
<proteinExistence type="inferred from homology"/>
<dbReference type="Pfam" id="PF02991">
    <property type="entry name" value="ATG8"/>
    <property type="match status" value="1"/>
</dbReference>
<feature type="lipid moiety-binding region" description="Phosphatidylserine amidated glycine; alternate" evidence="5">
    <location>
        <position position="233"/>
    </location>
</feature>
<keyword evidence="4 5" id="KW-0449">Lipoprotein</keyword>
<reference evidence="7 8" key="1">
    <citation type="journal article" date="2019" name="Sci. Rep.">
        <title>Orb-weaving spider Araneus ventricosus genome elucidates the spidroin gene catalogue.</title>
        <authorList>
            <person name="Kono N."/>
            <person name="Nakamura H."/>
            <person name="Ohtoshi R."/>
            <person name="Moran D.A.P."/>
            <person name="Shinohara A."/>
            <person name="Yoshida Y."/>
            <person name="Fujiwara M."/>
            <person name="Mori M."/>
            <person name="Tomita M."/>
            <person name="Arakawa K."/>
        </authorList>
    </citation>
    <scope>NUCLEOTIDE SEQUENCE [LARGE SCALE GENOMIC DNA]</scope>
</reference>
<keyword evidence="6" id="KW-0072">Autophagy</keyword>
<evidence type="ECO:0000256" key="3">
    <source>
        <dbReference type="ARBA" id="ARBA00023136"/>
    </source>
</evidence>
<organism evidence="7 8">
    <name type="scientific">Araneus ventricosus</name>
    <name type="common">Orbweaver spider</name>
    <name type="synonym">Epeira ventricosa</name>
    <dbReference type="NCBI Taxonomy" id="182803"/>
    <lineage>
        <taxon>Eukaryota</taxon>
        <taxon>Metazoa</taxon>
        <taxon>Ecdysozoa</taxon>
        <taxon>Arthropoda</taxon>
        <taxon>Chelicerata</taxon>
        <taxon>Arachnida</taxon>
        <taxon>Araneae</taxon>
        <taxon>Araneomorphae</taxon>
        <taxon>Entelegynae</taxon>
        <taxon>Araneoidea</taxon>
        <taxon>Araneidae</taxon>
        <taxon>Araneus</taxon>
    </lineage>
</organism>
<comment type="caution">
    <text evidence="7">The sequence shown here is derived from an EMBL/GenBank/DDBJ whole genome shotgun (WGS) entry which is preliminary data.</text>
</comment>
<evidence type="ECO:0000256" key="2">
    <source>
        <dbReference type="ARBA" id="ARBA00007293"/>
    </source>
</evidence>
<protein>
    <submittedName>
        <fullName evidence="7">Autophagy-related protein 8</fullName>
    </submittedName>
</protein>
<comment type="subcellular location">
    <subcellularLocation>
        <location evidence="1">Membrane</location>
    </subcellularLocation>
</comment>
<dbReference type="GO" id="GO:0016020">
    <property type="term" value="C:membrane"/>
    <property type="evidence" value="ECO:0007669"/>
    <property type="project" value="UniProtKB-SubCell"/>
</dbReference>
<dbReference type="AlphaFoldDB" id="A0A4Y2ESM6"/>
<sequence length="233" mass="26376">MSRRRSAGHTSGHNFCQNPTHVSGGDFSSKSNRELFFSSFIHHSLEKKQEQEDTSFLTVPPKYLYLHVGCRGGGKAPTLILWAKWLTLILALVTSAVAECSCSSVNSLSLGLSPGRQKMDFKTGTSESRRRETARLLRTKTPDSIPVVITRMSSERILPRLESSRYLFKNDCTVFQLLFYLRSKLNIKPEVCIFLVTNGVIPSPSKYLCELYEKYRNEDDILYISYGSENVFG</sequence>
<evidence type="ECO:0000313" key="7">
    <source>
        <dbReference type="EMBL" id="GBM31309.1"/>
    </source>
</evidence>
<comment type="similarity">
    <text evidence="2 6">Belongs to the ATG8 family.</text>
</comment>
<dbReference type="OrthoDB" id="6738456at2759"/>
<keyword evidence="8" id="KW-1185">Reference proteome</keyword>
<dbReference type="Gene3D" id="3.10.20.90">
    <property type="entry name" value="Phosphatidylinositol 3-kinase Catalytic Subunit, Chain A, domain 1"/>
    <property type="match status" value="1"/>
</dbReference>
<dbReference type="GO" id="GO:0006914">
    <property type="term" value="P:autophagy"/>
    <property type="evidence" value="ECO:0007669"/>
    <property type="project" value="UniProtKB-KW"/>
</dbReference>
<dbReference type="PANTHER" id="PTHR10969">
    <property type="entry name" value="MICROTUBULE-ASSOCIATED PROTEINS 1A/1B LIGHT CHAIN 3-RELATED"/>
    <property type="match status" value="1"/>
</dbReference>
<dbReference type="Proteomes" id="UP000499080">
    <property type="component" value="Unassembled WGS sequence"/>
</dbReference>
<dbReference type="InterPro" id="IPR029071">
    <property type="entry name" value="Ubiquitin-like_domsf"/>
</dbReference>
<evidence type="ECO:0000256" key="6">
    <source>
        <dbReference type="RuleBase" id="RU004384"/>
    </source>
</evidence>